<dbReference type="GeneID" id="28731585"/>
<dbReference type="PANTHER" id="PTHR36156:SF3">
    <property type="entry name" value="CUPIN 2 CONSERVED BARREL DOMAIN-CONTAINING PROTEIN"/>
    <property type="match status" value="1"/>
</dbReference>
<sequence>MSGNTLPPNKRYISGHNDQGRSIYLNSPDQALAQIPGFGHMARSFATSSIPAIMENDVDVRNYSGTSSEASFNRPDIVIPTGGVNVVVLDIAPSGDSHMHRTQSIDFSICVIGEIEHELDGGEKVTLKPGDHIVQRGTMHKWKNASNTEPARAVCVIVPATSFEIPGTGKMLVEEHLGRVPGQ</sequence>
<evidence type="ECO:0000313" key="3">
    <source>
        <dbReference type="EMBL" id="KPI40978.1"/>
    </source>
</evidence>
<name>A0A0N0NN11_9EURO</name>
<protein>
    <recommendedName>
        <fullName evidence="2">Cupin type-2 domain-containing protein</fullName>
    </recommendedName>
</protein>
<evidence type="ECO:0000259" key="2">
    <source>
        <dbReference type="Pfam" id="PF07883"/>
    </source>
</evidence>
<dbReference type="PANTHER" id="PTHR36156">
    <property type="entry name" value="SLR2101 PROTEIN"/>
    <property type="match status" value="1"/>
</dbReference>
<dbReference type="CDD" id="cd02231">
    <property type="entry name" value="cupin_BLL6423-like"/>
    <property type="match status" value="1"/>
</dbReference>
<dbReference type="Gene3D" id="2.60.120.10">
    <property type="entry name" value="Jelly Rolls"/>
    <property type="match status" value="1"/>
</dbReference>
<dbReference type="RefSeq" id="XP_018000941.1">
    <property type="nucleotide sequence ID" value="XM_018139705.1"/>
</dbReference>
<dbReference type="SUPFAM" id="SSF51182">
    <property type="entry name" value="RmlC-like cupins"/>
    <property type="match status" value="1"/>
</dbReference>
<organism evidence="3 4">
    <name type="scientific">Cyphellophora attinorum</name>
    <dbReference type="NCBI Taxonomy" id="1664694"/>
    <lineage>
        <taxon>Eukaryota</taxon>
        <taxon>Fungi</taxon>
        <taxon>Dikarya</taxon>
        <taxon>Ascomycota</taxon>
        <taxon>Pezizomycotina</taxon>
        <taxon>Eurotiomycetes</taxon>
        <taxon>Chaetothyriomycetidae</taxon>
        <taxon>Chaetothyriales</taxon>
        <taxon>Cyphellophoraceae</taxon>
        <taxon>Cyphellophora</taxon>
    </lineage>
</organism>
<proteinExistence type="predicted"/>
<accession>A0A0N0NN11</accession>
<dbReference type="InterPro" id="IPR011051">
    <property type="entry name" value="RmlC_Cupin_sf"/>
</dbReference>
<feature type="region of interest" description="Disordered" evidence="1">
    <location>
        <begin position="1"/>
        <end position="20"/>
    </location>
</feature>
<dbReference type="Pfam" id="PF07883">
    <property type="entry name" value="Cupin_2"/>
    <property type="match status" value="1"/>
</dbReference>
<dbReference type="VEuPathDB" id="FungiDB:AB675_10904"/>
<gene>
    <name evidence="3" type="ORF">AB675_10904</name>
</gene>
<dbReference type="OrthoDB" id="5840532at2759"/>
<keyword evidence="4" id="KW-1185">Reference proteome</keyword>
<reference evidence="3 4" key="1">
    <citation type="submission" date="2015-06" db="EMBL/GenBank/DDBJ databases">
        <title>Draft genome of the ant-associated black yeast Phialophora attae CBS 131958.</title>
        <authorList>
            <person name="Moreno L.F."/>
            <person name="Stielow B.J."/>
            <person name="de Hoog S."/>
            <person name="Vicente V.A."/>
            <person name="Weiss V.A."/>
            <person name="de Vries M."/>
            <person name="Cruz L.M."/>
            <person name="Souza E.M."/>
        </authorList>
    </citation>
    <scope>NUCLEOTIDE SEQUENCE [LARGE SCALE GENOMIC DNA]</scope>
    <source>
        <strain evidence="3 4">CBS 131958</strain>
    </source>
</reference>
<dbReference type="EMBL" id="LFJN01000011">
    <property type="protein sequence ID" value="KPI40978.1"/>
    <property type="molecule type" value="Genomic_DNA"/>
</dbReference>
<dbReference type="STRING" id="1664694.A0A0N0NN11"/>
<dbReference type="Proteomes" id="UP000038010">
    <property type="component" value="Unassembled WGS sequence"/>
</dbReference>
<evidence type="ECO:0000313" key="4">
    <source>
        <dbReference type="Proteomes" id="UP000038010"/>
    </source>
</evidence>
<dbReference type="AlphaFoldDB" id="A0A0N0NN11"/>
<comment type="caution">
    <text evidence="3">The sequence shown here is derived from an EMBL/GenBank/DDBJ whole genome shotgun (WGS) entry which is preliminary data.</text>
</comment>
<dbReference type="InterPro" id="IPR047142">
    <property type="entry name" value="OryJ/VirC-like"/>
</dbReference>
<feature type="domain" description="Cupin type-2" evidence="2">
    <location>
        <begin position="89"/>
        <end position="156"/>
    </location>
</feature>
<dbReference type="InterPro" id="IPR014710">
    <property type="entry name" value="RmlC-like_jellyroll"/>
</dbReference>
<dbReference type="InterPro" id="IPR013096">
    <property type="entry name" value="Cupin_2"/>
</dbReference>
<evidence type="ECO:0000256" key="1">
    <source>
        <dbReference type="SAM" id="MobiDB-lite"/>
    </source>
</evidence>